<dbReference type="EMBL" id="JEMT01012364">
    <property type="protein sequence ID" value="EXX75763.1"/>
    <property type="molecule type" value="Genomic_DNA"/>
</dbReference>
<dbReference type="OrthoDB" id="2395689at2759"/>
<dbReference type="Proteomes" id="UP000022910">
    <property type="component" value="Unassembled WGS sequence"/>
</dbReference>
<evidence type="ECO:0000313" key="4">
    <source>
        <dbReference type="Proteomes" id="UP000022910"/>
    </source>
</evidence>
<organism evidence="3 4">
    <name type="scientific">Rhizophagus irregularis (strain DAOM 197198w)</name>
    <name type="common">Glomus intraradices</name>
    <dbReference type="NCBI Taxonomy" id="1432141"/>
    <lineage>
        <taxon>Eukaryota</taxon>
        <taxon>Fungi</taxon>
        <taxon>Fungi incertae sedis</taxon>
        <taxon>Mucoromycota</taxon>
        <taxon>Glomeromycotina</taxon>
        <taxon>Glomeromycetes</taxon>
        <taxon>Glomerales</taxon>
        <taxon>Glomeraceae</taxon>
        <taxon>Rhizophagus</taxon>
    </lineage>
</organism>
<feature type="compositionally biased region" description="Polar residues" evidence="1">
    <location>
        <begin position="34"/>
        <end position="48"/>
    </location>
</feature>
<evidence type="ECO:0000256" key="1">
    <source>
        <dbReference type="SAM" id="MobiDB-lite"/>
    </source>
</evidence>
<keyword evidence="4" id="KW-1185">Reference proteome</keyword>
<proteinExistence type="predicted"/>
<keyword evidence="2" id="KW-0472">Membrane</keyword>
<accession>A0A015N9B9</accession>
<protein>
    <submittedName>
        <fullName evidence="3">Uncharacterized protein</fullName>
    </submittedName>
</protein>
<dbReference type="AlphaFoldDB" id="A0A015N9B9"/>
<comment type="caution">
    <text evidence="3">The sequence shown here is derived from an EMBL/GenBank/DDBJ whole genome shotgun (WGS) entry which is preliminary data.</text>
</comment>
<keyword evidence="2" id="KW-0812">Transmembrane</keyword>
<feature type="transmembrane region" description="Helical" evidence="2">
    <location>
        <begin position="98"/>
        <end position="121"/>
    </location>
</feature>
<sequence>MFRIIVTRNLHRPIYSRPVCSKFLISKPPGELRNTSSIGTTTGPSNKSPSDKLEDTSSIGTTTDPSNKSPSGELILHDIDKRRTEYIENMFTKFQNKILFAFIGATMSIIFTVIGSSKWYVDRASEKIDDVKSILNLNETGKEIIDDIRILLDKNENKTDKNENETDKKKKK</sequence>
<evidence type="ECO:0000256" key="2">
    <source>
        <dbReference type="SAM" id="Phobius"/>
    </source>
</evidence>
<evidence type="ECO:0000313" key="3">
    <source>
        <dbReference type="EMBL" id="EXX75763.1"/>
    </source>
</evidence>
<name>A0A015N9B9_RHIIW</name>
<reference evidence="3 4" key="1">
    <citation type="submission" date="2014-02" db="EMBL/GenBank/DDBJ databases">
        <title>Single nucleus genome sequencing reveals high similarity among nuclei of an endomycorrhizal fungus.</title>
        <authorList>
            <person name="Lin K."/>
            <person name="Geurts R."/>
            <person name="Zhang Z."/>
            <person name="Limpens E."/>
            <person name="Saunders D.G."/>
            <person name="Mu D."/>
            <person name="Pang E."/>
            <person name="Cao H."/>
            <person name="Cha H."/>
            <person name="Lin T."/>
            <person name="Zhou Q."/>
            <person name="Shang Y."/>
            <person name="Li Y."/>
            <person name="Ivanov S."/>
            <person name="Sharma T."/>
            <person name="Velzen R.V."/>
            <person name="Ruijter N.D."/>
            <person name="Aanen D.K."/>
            <person name="Win J."/>
            <person name="Kamoun S."/>
            <person name="Bisseling T."/>
            <person name="Huang S."/>
        </authorList>
    </citation>
    <scope>NUCLEOTIDE SEQUENCE [LARGE SCALE GENOMIC DNA]</scope>
    <source>
        <strain evidence="4">DAOM197198w</strain>
    </source>
</reference>
<keyword evidence="2" id="KW-1133">Transmembrane helix</keyword>
<dbReference type="HOGENOM" id="CLU_1611652_0_0_1"/>
<feature type="compositionally biased region" description="Polar residues" evidence="1">
    <location>
        <begin position="56"/>
        <end position="70"/>
    </location>
</feature>
<feature type="region of interest" description="Disordered" evidence="1">
    <location>
        <begin position="34"/>
        <end position="73"/>
    </location>
</feature>
<gene>
    <name evidence="3" type="ORF">RirG_039070</name>
</gene>